<feature type="transmembrane region" description="Helical" evidence="2">
    <location>
        <begin position="848"/>
        <end position="871"/>
    </location>
</feature>
<reference evidence="3 4" key="1">
    <citation type="submission" date="2024-08" db="EMBL/GenBank/DDBJ databases">
        <authorList>
            <person name="Cucini C."/>
            <person name="Frati F."/>
        </authorList>
    </citation>
    <scope>NUCLEOTIDE SEQUENCE [LARGE SCALE GENOMIC DNA]</scope>
</reference>
<accession>A0ABP1RPH0</accession>
<protein>
    <submittedName>
        <fullName evidence="3">Uncharacterized protein</fullName>
    </submittedName>
</protein>
<evidence type="ECO:0000313" key="4">
    <source>
        <dbReference type="Proteomes" id="UP001642540"/>
    </source>
</evidence>
<sequence>MLTKSQKSAFKVLKYGFSYLYPSPFDWDLELSQAKLSPFELNRTWIPFLFMMSLNLIVSIACFYVPLSHYVIQSRSHYGLFLTAVHLLSGTFMLGIFIVAFLLYTEWSAFDKLLNEFLSLKNQILGEIGCPQKEFLVDQLMVPAAIVTCIGPIIVILCGPFLELDAFCFVFQDVLPDPKFRNRSTILLVYIARTCLLSETLNVVQMARSDFESKYNIFPSLTAEQVEDVLKNEVGLIQGRRLPKKKLNDDTDFHAGGDVDFNATTKVLRMNCKPLNQLYPFGSPQLAPSDEGNSEYAEMKMLFKGFCARLGVNLFPSKEVPVHQHPAGHHNQGGGGGGGLSRIRLTVKSGRSGTTSHTISPGSAAAGGGGGGGGRRPPKRPPSRRSSSETASSSQEDISSKPSTSTESISTASSLRTGPPQRNFGKRKKSRRPTNMDKSDKFKRSRITLAESATPLSSSSTSAFIHIHTYGASGKPKKSVNLGRNVRGKNPFPRSFSTRHKPLSTRSQRYRQPRLSPGNGISIKEIRHYGDRRPSAIRIRIPLSFGRGSWRSGGLYSTESNSSFGSTISKRRKKGNKRGFNIHLRHSLLLANIGDLLKQMERERDHEWLDWTSTEDSYDEDEEHQDDHKKDRRVSRLDVQHLQQDLRHFLDATQILDKINWYMGLSPYVKVDRDGVCIDVKWDPKSMEFIGVCLNSILFFIITLSIFWSLTIIFGYEKGEQSTTHNIVKLEFANHFTEALFMLLISIFLSIWSISCVMELGIHYAEFFSRFNLAIRLLKYDVTEGIHEMIVRQLKSVGIFLGCFALLFIAGRTKTEVVREMCGFIGFCLLRPFSFTIRESVFYPFAEILGLIVFCYCFLCLNVVLLQFLVYSKALGNMAKRWNLRLAYAFGRISERANDDEEFVRVKKVIPFKKLYAEHIILVSLYRNLGHVNAIVFNGFVFCVSTEIILVIFLLFSLFTSEALPPSTTKYLSSIGDLDIPVPLRLYELKGEELFKTLILFALTMTAFWLFGGVLHVASDNLHIGIEYVRRQGLILCRASRQRRFILSMINSYSPKHLYWIGQSFHFNREFLVGLIAFVIGLSMVTVTFSPDRTAFSHITTCTADGKCTVLFIPSGAENLIYEIGGSAPPKPLPAPPPEPPSTTLPPLQASLTETYAQGFQIFTPCASFGTYPVKESLHFHTVCPANWPTLPELTMGTIFKRIQFQGHKLYGQVSDPFGSDETIAPERCRSLKQKDYNFKYESTFGQPRVGEIVDCFTKPLLPEDFDDCGNPRFFTPNALSEPLEPVLRVVLPEDVPSVTRNDAILCCYEYPGVAKAEEQGKVCNMPNSTLFTEVCHYGAAPERGRMKGHVLLHHDRILRRIHYEKVSGNNNFIKDNEKIIQNCLCRLHDPQVPLDSLEHCQCSGMEALPCISQTNSKKVSEDDYSIKCGSVRVPILFKTNPPIHSFVFRSEHQRYKAICSGPEFTDRFEHDDKLSYSSPCPPSVSLDLTDCAGKPIQDLNKDDCQNWLIETPDTSTGVLTMKMASVHLKLLSYNPTTKKFVPSSGWNEKAVICCFIYAGKSFQTPDQNRFCNAPTLNALNSAEWCKAVADNNGRRIPGSFVDARKYDQLLRKYLLTAEYHRRKGTKPDWMGTTGVAEKWRRCMCSNKIPGFGGTPEFEEARVECNTTIVTPRQLYNLKAFDFWDAFPKCKHNWPSYTLWNRISYPAVFIFQDGIWEKPDRFHKKGDPTTTSSCYINPSSVERFPNDGNIFDLDLVPIKADKLDECGMPPFRTPLSNANGRLVEPELHPRTESSMYAYDTSSTELQNSEWVHCCYDYWIYSETSKLIHQHDICNLPSAAAVIEKCRGRSSNAIRKRHEKEYVKLIAFILNGAYFRGNRVVKPTYPFDLNRKKKWRLCICESHPDDKYNCEKQYLPPCLKPRGNINTNIVKLEDTFAACPGGWRPDLIIRYPIIRKWDADDDLNTVVVDEKLFRVGSLKVDCPNERTTIYRDSNKLTDCYGHSLPLPARLEVDDCKNPNIPTPSKNDLTQRVYPVKRLIAMNRMPPPRPKNESFFCCFDYAIAENTLQTQLCNLPSLDAVNQKCKLTYKDTTRILELKFRRRSSGKDILGLHFDNRIRRLWTECMCENNEASCKAAVREPIG</sequence>
<comment type="caution">
    <text evidence="3">The sequence shown here is derived from an EMBL/GenBank/DDBJ whole genome shotgun (WGS) entry which is preliminary data.</text>
</comment>
<feature type="transmembrane region" description="Helical" evidence="2">
    <location>
        <begin position="998"/>
        <end position="1018"/>
    </location>
</feature>
<feature type="transmembrane region" description="Helical" evidence="2">
    <location>
        <begin position="794"/>
        <end position="811"/>
    </location>
</feature>
<feature type="transmembrane region" description="Helical" evidence="2">
    <location>
        <begin position="739"/>
        <end position="762"/>
    </location>
</feature>
<dbReference type="EMBL" id="CAXLJM020000092">
    <property type="protein sequence ID" value="CAL8132230.1"/>
    <property type="molecule type" value="Genomic_DNA"/>
</dbReference>
<keyword evidence="2" id="KW-0472">Membrane</keyword>
<evidence type="ECO:0000256" key="2">
    <source>
        <dbReference type="SAM" id="Phobius"/>
    </source>
</evidence>
<feature type="transmembrane region" description="Helical" evidence="2">
    <location>
        <begin position="79"/>
        <end position="104"/>
    </location>
</feature>
<feature type="transmembrane region" description="Helical" evidence="2">
    <location>
        <begin position="45"/>
        <end position="67"/>
    </location>
</feature>
<keyword evidence="2" id="KW-0812">Transmembrane</keyword>
<feature type="transmembrane region" description="Helical" evidence="2">
    <location>
        <begin position="689"/>
        <end position="716"/>
    </location>
</feature>
<feature type="region of interest" description="Disordered" evidence="1">
    <location>
        <begin position="473"/>
        <end position="521"/>
    </location>
</feature>
<feature type="transmembrane region" description="Helical" evidence="2">
    <location>
        <begin position="1071"/>
        <end position="1089"/>
    </location>
</feature>
<feature type="compositionally biased region" description="Gly residues" evidence="1">
    <location>
        <begin position="331"/>
        <end position="340"/>
    </location>
</feature>
<evidence type="ECO:0000256" key="1">
    <source>
        <dbReference type="SAM" id="MobiDB-lite"/>
    </source>
</evidence>
<name>A0ABP1RPH0_9HEXA</name>
<feature type="compositionally biased region" description="Gly residues" evidence="1">
    <location>
        <begin position="365"/>
        <end position="375"/>
    </location>
</feature>
<feature type="compositionally biased region" description="Polar residues" evidence="1">
    <location>
        <begin position="349"/>
        <end position="359"/>
    </location>
</feature>
<dbReference type="Proteomes" id="UP001642540">
    <property type="component" value="Unassembled WGS sequence"/>
</dbReference>
<gene>
    <name evidence="3" type="ORF">ODALV1_LOCUS24533</name>
</gene>
<feature type="region of interest" description="Disordered" evidence="1">
    <location>
        <begin position="321"/>
        <end position="446"/>
    </location>
</feature>
<keyword evidence="2" id="KW-1133">Transmembrane helix</keyword>
<feature type="compositionally biased region" description="Basic residues" evidence="1">
    <location>
        <begin position="497"/>
        <end position="512"/>
    </location>
</feature>
<feature type="transmembrane region" description="Helical" evidence="2">
    <location>
        <begin position="935"/>
        <end position="959"/>
    </location>
</feature>
<organism evidence="3 4">
    <name type="scientific">Orchesella dallaii</name>
    <dbReference type="NCBI Taxonomy" id="48710"/>
    <lineage>
        <taxon>Eukaryota</taxon>
        <taxon>Metazoa</taxon>
        <taxon>Ecdysozoa</taxon>
        <taxon>Arthropoda</taxon>
        <taxon>Hexapoda</taxon>
        <taxon>Collembola</taxon>
        <taxon>Entomobryomorpha</taxon>
        <taxon>Entomobryoidea</taxon>
        <taxon>Orchesellidae</taxon>
        <taxon>Orchesellinae</taxon>
        <taxon>Orchesella</taxon>
    </lineage>
</organism>
<proteinExistence type="predicted"/>
<feature type="transmembrane region" description="Helical" evidence="2">
    <location>
        <begin position="141"/>
        <end position="162"/>
    </location>
</feature>
<keyword evidence="4" id="KW-1185">Reference proteome</keyword>
<evidence type="ECO:0000313" key="3">
    <source>
        <dbReference type="EMBL" id="CAL8132230.1"/>
    </source>
</evidence>
<feature type="compositionally biased region" description="Low complexity" evidence="1">
    <location>
        <begin position="384"/>
        <end position="414"/>
    </location>
</feature>